<sequence>MNKRTKEVDDALRKKLAKLRFKRVVRVAYANHQWVNESDDQNITLNVKKNVAMLVRKKHKTGILTMAQKGLLATLHSTRSVAERKKLCTIVAALSCFTQVPPKIRARMVPYLHFMIVSAGRILMKEGDWPTGVYFVVSGEVEMSRKVMNKVTQKVEPKLEAFFGPGDWIGEIELLEDSQRMNTFKATTHCEILTLDDFDFKALLMPYVKKVWLEKKRAIASLSYLRYMNPSQIVSACKFGILRQYDPLSTIYPDSSDNIQHVYFVLSGECVLLQCLYMLARFENGEWQYELTPVLENDSENEREDDKADAFDVRELLRSSSSLDEAGKNKKKAKRKAEFAKIEAHCKLLKEQSMLVEERPPMRLGRHSHHHKSMLNHLWDDDFDFSTCEGDEELCSTYSNYSLKRDSNVTDGMRRSSRLSKTSKTSRHSNRSRNSKDMAVEAVEEEESEMNTASLSRSSTLSAYSFDSKRDKSEDNYVTHFVDIGSMTFGGLFGVGEKGDHRVVMARTTVQCLLIPRYWLMEEDQNPGHMWQRMRFYLDRWIPSRKTLYEDFIKTRKWAQFKADCVEEFTHSTISDTKVEDIPIIIRIVELKEPKISSTTH</sequence>
<dbReference type="OrthoDB" id="166212at2759"/>
<dbReference type="Gene3D" id="2.60.120.10">
    <property type="entry name" value="Jelly Rolls"/>
    <property type="match status" value="1"/>
</dbReference>
<evidence type="ECO:0000259" key="2">
    <source>
        <dbReference type="PROSITE" id="PS50042"/>
    </source>
</evidence>
<evidence type="ECO:0000313" key="4">
    <source>
        <dbReference type="Proteomes" id="UP000295192"/>
    </source>
</evidence>
<dbReference type="AlphaFoldDB" id="A0A484ARM5"/>
<dbReference type="PANTHER" id="PTHR23011">
    <property type="entry name" value="CYCLIC NUCLEOTIDE-BINDING DOMAIN CONTAINING PROTEIN"/>
    <property type="match status" value="1"/>
</dbReference>
<dbReference type="OMA" id="YLHFMIV"/>
<dbReference type="SMART" id="SM00100">
    <property type="entry name" value="cNMP"/>
    <property type="match status" value="1"/>
</dbReference>
<dbReference type="InterPro" id="IPR018490">
    <property type="entry name" value="cNMP-bd_dom_sf"/>
</dbReference>
<dbReference type="Pfam" id="PF00027">
    <property type="entry name" value="cNMP_binding"/>
    <property type="match status" value="1"/>
</dbReference>
<evidence type="ECO:0000313" key="3">
    <source>
        <dbReference type="EMBL" id="TDG39054.1"/>
    </source>
</evidence>
<proteinExistence type="predicted"/>
<accession>A0A484ARM5</accession>
<dbReference type="InterPro" id="IPR014710">
    <property type="entry name" value="RmlC-like_jellyroll"/>
</dbReference>
<name>A0A484ARM5_DRONA</name>
<dbReference type="PROSITE" id="PS50042">
    <property type="entry name" value="CNMP_BINDING_3"/>
    <property type="match status" value="1"/>
</dbReference>
<dbReference type="CDD" id="cd00038">
    <property type="entry name" value="CAP_ED"/>
    <property type="match status" value="1"/>
</dbReference>
<comment type="caution">
    <text evidence="3">The sequence shown here is derived from an EMBL/GenBank/DDBJ whole genome shotgun (WGS) entry which is preliminary data.</text>
</comment>
<feature type="compositionally biased region" description="Basic residues" evidence="1">
    <location>
        <begin position="424"/>
        <end position="433"/>
    </location>
</feature>
<evidence type="ECO:0000256" key="1">
    <source>
        <dbReference type="SAM" id="MobiDB-lite"/>
    </source>
</evidence>
<dbReference type="InterPro" id="IPR000595">
    <property type="entry name" value="cNMP-bd_dom"/>
</dbReference>
<feature type="region of interest" description="Disordered" evidence="1">
    <location>
        <begin position="406"/>
        <end position="454"/>
    </location>
</feature>
<gene>
    <name evidence="3" type="ORF">AWZ03_014523</name>
</gene>
<dbReference type="EMBL" id="LSRL02001423">
    <property type="protein sequence ID" value="TDG39054.1"/>
    <property type="molecule type" value="Genomic_DNA"/>
</dbReference>
<reference evidence="3 4" key="1">
    <citation type="journal article" date="2019" name="J. Hered.">
        <title>An Improved Genome Assembly for Drosophila navojoa, the Basal Species in the mojavensis Cluster.</title>
        <authorList>
            <person name="Vanderlinde T."/>
            <person name="Dupim E.G."/>
            <person name="Nazario-Yepiz N.O."/>
            <person name="Carvalho A.B."/>
        </authorList>
    </citation>
    <scope>NUCLEOTIDE SEQUENCE [LARGE SCALE GENOMIC DNA]</scope>
    <source>
        <strain evidence="3">Navoj_Jal97</strain>
        <tissue evidence="3">Whole organism</tissue>
    </source>
</reference>
<organism evidence="3 4">
    <name type="scientific">Drosophila navojoa</name>
    <name type="common">Fruit fly</name>
    <dbReference type="NCBI Taxonomy" id="7232"/>
    <lineage>
        <taxon>Eukaryota</taxon>
        <taxon>Metazoa</taxon>
        <taxon>Ecdysozoa</taxon>
        <taxon>Arthropoda</taxon>
        <taxon>Hexapoda</taxon>
        <taxon>Insecta</taxon>
        <taxon>Pterygota</taxon>
        <taxon>Neoptera</taxon>
        <taxon>Endopterygota</taxon>
        <taxon>Diptera</taxon>
        <taxon>Brachycera</taxon>
        <taxon>Muscomorpha</taxon>
        <taxon>Ephydroidea</taxon>
        <taxon>Drosophilidae</taxon>
        <taxon>Drosophila</taxon>
    </lineage>
</organism>
<dbReference type="Proteomes" id="UP000295192">
    <property type="component" value="Unassembled WGS sequence"/>
</dbReference>
<dbReference type="PANTHER" id="PTHR23011:SF41">
    <property type="entry name" value="CYCLIC NUCLEOTIDE-BINDING DOMAIN-CONTAINING PROTEIN"/>
    <property type="match status" value="1"/>
</dbReference>
<feature type="domain" description="Cyclic nucleotide-binding" evidence="2">
    <location>
        <begin position="96"/>
        <end position="206"/>
    </location>
</feature>
<protein>
    <recommendedName>
        <fullName evidence="2">Cyclic nucleotide-binding domain-containing protein</fullName>
    </recommendedName>
</protein>
<dbReference type="SUPFAM" id="SSF51206">
    <property type="entry name" value="cAMP-binding domain-like"/>
    <property type="match status" value="1"/>
</dbReference>
<keyword evidence="4" id="KW-1185">Reference proteome</keyword>